<sequence>MPPAFHDVYNLGEARAAVGASTLGIRSVSGPSNARLLRGTPDIMYVSYLLEKDNAMYSSPVRHPGLSHQNFVQSQGSPVQYADYGGYHHPAVHPDSGLLHGGHTQSHWTVAQSAYGGTSREDAWISYPPGSLHAPQSAAALGAPSPVEHIAYSPPLQTDYNPHPGGHTAHAPAPAGYLSPLNGLSNGAAQASPDNGRRSPFDWMRRNPTPIQSNNTVGKTRTKEKYRVVYTDHQRLELEKEFHYSRYITIRRKAELAALLGLSERQIKIWFQNRRAKERKLTKKKLQQQQQQVTGDVQAPAIQSGGPSGPTGPVALHPANLGTVHSVSNGNVI</sequence>
<evidence type="ECO:0000259" key="9">
    <source>
        <dbReference type="PROSITE" id="PS50071"/>
    </source>
</evidence>
<dbReference type="InterPro" id="IPR000047">
    <property type="entry name" value="HTH_motif"/>
</dbReference>
<dbReference type="Gene3D" id="1.10.10.60">
    <property type="entry name" value="Homeodomain-like"/>
    <property type="match status" value="1"/>
</dbReference>
<dbReference type="FunFam" id="1.10.10.60:FF:000089">
    <property type="entry name" value="Caudal type homeobox 4"/>
    <property type="match status" value="1"/>
</dbReference>
<evidence type="ECO:0000256" key="3">
    <source>
        <dbReference type="ARBA" id="ARBA00023125"/>
    </source>
</evidence>
<evidence type="ECO:0000256" key="8">
    <source>
        <dbReference type="SAM" id="MobiDB-lite"/>
    </source>
</evidence>
<evidence type="ECO:0000256" key="4">
    <source>
        <dbReference type="ARBA" id="ARBA00023155"/>
    </source>
</evidence>
<feature type="domain" description="Homeobox" evidence="9">
    <location>
        <begin position="221"/>
        <end position="281"/>
    </location>
</feature>
<feature type="compositionally biased region" description="Basic and acidic residues" evidence="8">
    <location>
        <begin position="195"/>
        <end position="205"/>
    </location>
</feature>
<organism evidence="10 11">
    <name type="scientific">Eptatretus burgeri</name>
    <name type="common">Inshore hagfish</name>
    <dbReference type="NCBI Taxonomy" id="7764"/>
    <lineage>
        <taxon>Eukaryota</taxon>
        <taxon>Metazoa</taxon>
        <taxon>Chordata</taxon>
        <taxon>Craniata</taxon>
        <taxon>Vertebrata</taxon>
        <taxon>Cyclostomata</taxon>
        <taxon>Myxini</taxon>
        <taxon>Myxiniformes</taxon>
        <taxon>Myxinidae</taxon>
        <taxon>Eptatretinae</taxon>
        <taxon>Eptatretus</taxon>
    </lineage>
</organism>
<keyword evidence="4 6" id="KW-0371">Homeobox</keyword>
<feature type="DNA-binding region" description="Homeobox" evidence="6">
    <location>
        <begin position="223"/>
        <end position="282"/>
    </location>
</feature>
<dbReference type="InterPro" id="IPR001356">
    <property type="entry name" value="HD"/>
</dbReference>
<evidence type="ECO:0000256" key="6">
    <source>
        <dbReference type="PROSITE-ProRule" id="PRU00108"/>
    </source>
</evidence>
<dbReference type="Ensembl" id="ENSEBUT00000019084.1">
    <property type="protein sequence ID" value="ENSEBUP00000018508.1"/>
    <property type="gene ID" value="ENSEBUG00000011554.1"/>
</dbReference>
<keyword evidence="3 6" id="KW-0238">DNA-binding</keyword>
<dbReference type="SUPFAM" id="SSF46689">
    <property type="entry name" value="Homeodomain-like"/>
    <property type="match status" value="1"/>
</dbReference>
<reference evidence="10" key="1">
    <citation type="submission" date="2025-08" db="UniProtKB">
        <authorList>
            <consortium name="Ensembl"/>
        </authorList>
    </citation>
    <scope>IDENTIFICATION</scope>
</reference>
<dbReference type="GO" id="GO:0009948">
    <property type="term" value="P:anterior/posterior axis specification"/>
    <property type="evidence" value="ECO:0007669"/>
    <property type="project" value="TreeGrafter"/>
</dbReference>
<dbReference type="PRINTS" id="PR00031">
    <property type="entry name" value="HTHREPRESSR"/>
</dbReference>
<dbReference type="InterPro" id="IPR009057">
    <property type="entry name" value="Homeodomain-like_sf"/>
</dbReference>
<accession>A0A8C4QPD6</accession>
<dbReference type="Proteomes" id="UP000694388">
    <property type="component" value="Unplaced"/>
</dbReference>
<evidence type="ECO:0000256" key="1">
    <source>
        <dbReference type="ARBA" id="ARBA00004123"/>
    </source>
</evidence>
<dbReference type="SMART" id="SM00389">
    <property type="entry name" value="HOX"/>
    <property type="match status" value="1"/>
</dbReference>
<dbReference type="Pfam" id="PF00046">
    <property type="entry name" value="Homeodomain"/>
    <property type="match status" value="1"/>
</dbReference>
<dbReference type="GeneTree" id="ENSGT00940000161261"/>
<comment type="subcellular location">
    <subcellularLocation>
        <location evidence="1 6 7">Nucleus</location>
    </subcellularLocation>
</comment>
<dbReference type="OMA" id="PYEWIRR"/>
<dbReference type="PRINTS" id="PR00024">
    <property type="entry name" value="HOMEOBOX"/>
</dbReference>
<dbReference type="PANTHER" id="PTHR24332:SF27">
    <property type="entry name" value="HOMEOBOX PROTEIN CDX-2"/>
    <property type="match status" value="1"/>
</dbReference>
<keyword evidence="5 6" id="KW-0539">Nucleus</keyword>
<feature type="compositionally biased region" description="Low complexity" evidence="8">
    <location>
        <begin position="162"/>
        <end position="176"/>
    </location>
</feature>
<reference evidence="10" key="2">
    <citation type="submission" date="2025-09" db="UniProtKB">
        <authorList>
            <consortium name="Ensembl"/>
        </authorList>
    </citation>
    <scope>IDENTIFICATION</scope>
</reference>
<dbReference type="GO" id="GO:0000977">
    <property type="term" value="F:RNA polymerase II transcription regulatory region sequence-specific DNA binding"/>
    <property type="evidence" value="ECO:0007669"/>
    <property type="project" value="TreeGrafter"/>
</dbReference>
<dbReference type="GO" id="GO:0005634">
    <property type="term" value="C:nucleus"/>
    <property type="evidence" value="ECO:0007669"/>
    <property type="project" value="UniProtKB-SubCell"/>
</dbReference>
<dbReference type="CDD" id="cd00086">
    <property type="entry name" value="homeodomain"/>
    <property type="match status" value="1"/>
</dbReference>
<dbReference type="GO" id="GO:0009887">
    <property type="term" value="P:animal organ morphogenesis"/>
    <property type="evidence" value="ECO:0007669"/>
    <property type="project" value="TreeGrafter"/>
</dbReference>
<dbReference type="PROSITE" id="PS00027">
    <property type="entry name" value="HOMEOBOX_1"/>
    <property type="match status" value="1"/>
</dbReference>
<comment type="similarity">
    <text evidence="2">Belongs to the Caudal homeobox family.</text>
</comment>
<feature type="region of interest" description="Disordered" evidence="8">
    <location>
        <begin position="161"/>
        <end position="216"/>
    </location>
</feature>
<protein>
    <submittedName>
        <fullName evidence="10">Caudal type homeobox 2</fullName>
    </submittedName>
</protein>
<evidence type="ECO:0000256" key="2">
    <source>
        <dbReference type="ARBA" id="ARBA00010341"/>
    </source>
</evidence>
<evidence type="ECO:0000256" key="7">
    <source>
        <dbReference type="RuleBase" id="RU000682"/>
    </source>
</evidence>
<dbReference type="AlphaFoldDB" id="A0A8C4QPD6"/>
<dbReference type="GO" id="GO:0000981">
    <property type="term" value="F:DNA-binding transcription factor activity, RNA polymerase II-specific"/>
    <property type="evidence" value="ECO:0007669"/>
    <property type="project" value="InterPro"/>
</dbReference>
<dbReference type="InterPro" id="IPR006820">
    <property type="entry name" value="Caudal_activation_dom"/>
</dbReference>
<dbReference type="GO" id="GO:0030154">
    <property type="term" value="P:cell differentiation"/>
    <property type="evidence" value="ECO:0007669"/>
    <property type="project" value="TreeGrafter"/>
</dbReference>
<dbReference type="InterPro" id="IPR020479">
    <property type="entry name" value="HD_metazoa"/>
</dbReference>
<evidence type="ECO:0000256" key="5">
    <source>
        <dbReference type="ARBA" id="ARBA00023242"/>
    </source>
</evidence>
<dbReference type="PROSITE" id="PS50071">
    <property type="entry name" value="HOMEOBOX_2"/>
    <property type="match status" value="1"/>
</dbReference>
<feature type="region of interest" description="Disordered" evidence="8">
    <location>
        <begin position="288"/>
        <end position="311"/>
    </location>
</feature>
<dbReference type="PANTHER" id="PTHR24332">
    <property type="entry name" value="HOMEOBOX PROTEIN CDX"/>
    <property type="match status" value="1"/>
</dbReference>
<dbReference type="Pfam" id="PF04731">
    <property type="entry name" value="Caudal_act"/>
    <property type="match status" value="1"/>
</dbReference>
<keyword evidence="11" id="KW-1185">Reference proteome</keyword>
<name>A0A8C4QPD6_EPTBU</name>
<proteinExistence type="inferred from homology"/>
<evidence type="ECO:0000313" key="11">
    <source>
        <dbReference type="Proteomes" id="UP000694388"/>
    </source>
</evidence>
<evidence type="ECO:0000313" key="10">
    <source>
        <dbReference type="Ensembl" id="ENSEBUP00000018508.1"/>
    </source>
</evidence>
<dbReference type="InterPro" id="IPR017970">
    <property type="entry name" value="Homeobox_CS"/>
</dbReference>
<dbReference type="InterPro" id="IPR047152">
    <property type="entry name" value="Caudal_homeobox"/>
</dbReference>
<feature type="compositionally biased region" description="Polar residues" evidence="8">
    <location>
        <begin position="182"/>
        <end position="193"/>
    </location>
</feature>